<geneLocation type="plasmid" evidence="1">
    <name>plasmid5</name>
</geneLocation>
<evidence type="ECO:0000313" key="1">
    <source>
        <dbReference type="EMBL" id="BAY73581.1"/>
    </source>
</evidence>
<accession>A0A1Z4KX17</accession>
<proteinExistence type="predicted"/>
<dbReference type="EMBL" id="AP018221">
    <property type="protein sequence ID" value="BAY73581.1"/>
    <property type="molecule type" value="Genomic_DNA"/>
</dbReference>
<keyword evidence="1" id="KW-0614">Plasmid</keyword>
<organism evidence="1 2">
    <name type="scientific">Trichormus variabilis NIES-23</name>
    <dbReference type="NCBI Taxonomy" id="1973479"/>
    <lineage>
        <taxon>Bacteria</taxon>
        <taxon>Bacillati</taxon>
        <taxon>Cyanobacteriota</taxon>
        <taxon>Cyanophyceae</taxon>
        <taxon>Nostocales</taxon>
        <taxon>Nostocaceae</taxon>
        <taxon>Trichormus</taxon>
    </lineage>
</organism>
<reference evidence="1 2" key="1">
    <citation type="submission" date="2017-06" db="EMBL/GenBank/DDBJ databases">
        <title>Genome sequencing of cyanobaciteial culture collection at National Institute for Environmental Studies (NIES).</title>
        <authorList>
            <person name="Hirose Y."/>
            <person name="Shimura Y."/>
            <person name="Fujisawa T."/>
            <person name="Nakamura Y."/>
            <person name="Kawachi M."/>
        </authorList>
    </citation>
    <scope>NUCLEOTIDE SEQUENCE [LARGE SCALE GENOMIC DNA]</scope>
    <source>
        <strain evidence="1 2">NIES-23</strain>
        <plasmid evidence="2">Plasmid Plasmid5 dna</plasmid>
    </source>
</reference>
<dbReference type="AlphaFoldDB" id="A0A1Z4KX17"/>
<protein>
    <submittedName>
        <fullName evidence="1">Uncharacterized protein</fullName>
    </submittedName>
</protein>
<dbReference type="Proteomes" id="UP000217507">
    <property type="component" value="Plasmid Plasmid5 dna"/>
</dbReference>
<evidence type="ECO:0000313" key="2">
    <source>
        <dbReference type="Proteomes" id="UP000217507"/>
    </source>
</evidence>
<sequence>MKRRLLKPMKKSNNNYMFSSVYENSECEDLTQYSDNILIDVGIGGFKQGSKRGVVLRGCVADFVVNAVKALEQESGFIEGYRQHGVIFVSESEPVKKLFHFVETNYNKPTLAAYCLRTMKSYNTDEECFYLVEDENGEIQAGTLRKIEIN</sequence>
<gene>
    <name evidence="1" type="ORF">NIES23_64330</name>
</gene>
<name>A0A1Z4KX17_ANAVA</name>